<dbReference type="PANTHER" id="PTHR33121:SF71">
    <property type="entry name" value="OXYGEN SENSOR PROTEIN DOSP"/>
    <property type="match status" value="1"/>
</dbReference>
<dbReference type="InterPro" id="IPR043128">
    <property type="entry name" value="Rev_trsase/Diguanyl_cyclase"/>
</dbReference>
<feature type="domain" description="EAL" evidence="3">
    <location>
        <begin position="328"/>
        <end position="566"/>
    </location>
</feature>
<reference evidence="5 6" key="1">
    <citation type="journal article" date="2017" name="Front. Microbiol.">
        <title>Comparative Genomic Analysis of the Class Epsilonproteobacteria and Proposed Reclassification to Epsilonbacteraeota (phyl. nov.).</title>
        <authorList>
            <person name="Waite D.W."/>
            <person name="Vanwonterghem I."/>
            <person name="Rinke C."/>
            <person name="Parks D.H."/>
            <person name="Zhang Y."/>
            <person name="Takai K."/>
            <person name="Sievert S.M."/>
            <person name="Simon J."/>
            <person name="Campbell B.J."/>
            <person name="Hanson T.E."/>
            <person name="Woyke T."/>
            <person name="Klotz M.G."/>
            <person name="Hugenholtz P."/>
        </authorList>
    </citation>
    <scope>NUCLEOTIDE SEQUENCE [LARGE SCALE GENOMIC DNA]</scope>
    <source>
        <strain evidence="5">UBA12443</strain>
    </source>
</reference>
<dbReference type="GO" id="GO:0071111">
    <property type="term" value="F:cyclic-guanylate-specific phosphodiesterase activity"/>
    <property type="evidence" value="ECO:0007669"/>
    <property type="project" value="InterPro"/>
</dbReference>
<dbReference type="CDD" id="cd01949">
    <property type="entry name" value="GGDEF"/>
    <property type="match status" value="1"/>
</dbReference>
<dbReference type="PROSITE" id="PS50883">
    <property type="entry name" value="EAL"/>
    <property type="match status" value="1"/>
</dbReference>
<comment type="caution">
    <text evidence="5">The sequence shown here is derived from an EMBL/GenBank/DDBJ whole genome shotgun (WGS) entry which is preliminary data.</text>
</comment>
<gene>
    <name evidence="5" type="ORF">CFH83_05155</name>
</gene>
<dbReference type="Pfam" id="PF00072">
    <property type="entry name" value="Response_reg"/>
    <property type="match status" value="1"/>
</dbReference>
<feature type="domain" description="Response regulatory" evidence="2">
    <location>
        <begin position="22"/>
        <end position="146"/>
    </location>
</feature>
<dbReference type="Gene3D" id="3.40.50.2300">
    <property type="match status" value="1"/>
</dbReference>
<evidence type="ECO:0000256" key="1">
    <source>
        <dbReference type="PROSITE-ProRule" id="PRU00169"/>
    </source>
</evidence>
<accession>A0A2D3WJX2</accession>
<dbReference type="SMART" id="SM00448">
    <property type="entry name" value="REC"/>
    <property type="match status" value="1"/>
</dbReference>
<feature type="modified residue" description="4-aspartylphosphate" evidence="1">
    <location>
        <position position="77"/>
    </location>
</feature>
<proteinExistence type="predicted"/>
<dbReference type="SUPFAM" id="SSF55073">
    <property type="entry name" value="Nucleotide cyclase"/>
    <property type="match status" value="1"/>
</dbReference>
<dbReference type="Pfam" id="PF00990">
    <property type="entry name" value="GGDEF"/>
    <property type="match status" value="1"/>
</dbReference>
<dbReference type="Pfam" id="PF00563">
    <property type="entry name" value="EAL"/>
    <property type="match status" value="1"/>
</dbReference>
<dbReference type="SUPFAM" id="SSF141868">
    <property type="entry name" value="EAL domain-like"/>
    <property type="match status" value="1"/>
</dbReference>
<dbReference type="Proteomes" id="UP000228859">
    <property type="component" value="Unassembled WGS sequence"/>
</dbReference>
<evidence type="ECO:0000259" key="3">
    <source>
        <dbReference type="PROSITE" id="PS50883"/>
    </source>
</evidence>
<dbReference type="SMART" id="SM00267">
    <property type="entry name" value="GGDEF"/>
    <property type="match status" value="1"/>
</dbReference>
<dbReference type="InterPro" id="IPR011006">
    <property type="entry name" value="CheY-like_superfamily"/>
</dbReference>
<dbReference type="InterPro" id="IPR001789">
    <property type="entry name" value="Sig_transdc_resp-reg_receiver"/>
</dbReference>
<dbReference type="PROSITE" id="PS50887">
    <property type="entry name" value="GGDEF"/>
    <property type="match status" value="1"/>
</dbReference>
<dbReference type="Gene3D" id="3.20.20.450">
    <property type="entry name" value="EAL domain"/>
    <property type="match status" value="1"/>
</dbReference>
<dbReference type="AlphaFoldDB" id="A0A2D3WJX2"/>
<evidence type="ECO:0000259" key="2">
    <source>
        <dbReference type="PROSITE" id="PS50110"/>
    </source>
</evidence>
<dbReference type="SUPFAM" id="SSF52172">
    <property type="entry name" value="CheY-like"/>
    <property type="match status" value="1"/>
</dbReference>
<dbReference type="GO" id="GO:0000160">
    <property type="term" value="P:phosphorelay signal transduction system"/>
    <property type="evidence" value="ECO:0007669"/>
    <property type="project" value="InterPro"/>
</dbReference>
<dbReference type="InterPro" id="IPR035919">
    <property type="entry name" value="EAL_sf"/>
</dbReference>
<dbReference type="InterPro" id="IPR000160">
    <property type="entry name" value="GGDEF_dom"/>
</dbReference>
<dbReference type="SMART" id="SM00052">
    <property type="entry name" value="EAL"/>
    <property type="match status" value="1"/>
</dbReference>
<evidence type="ECO:0000313" key="6">
    <source>
        <dbReference type="Proteomes" id="UP000228859"/>
    </source>
</evidence>
<dbReference type="NCBIfam" id="TIGR00254">
    <property type="entry name" value="GGDEF"/>
    <property type="match status" value="1"/>
</dbReference>
<keyword evidence="1" id="KW-0597">Phosphoprotein</keyword>
<dbReference type="PANTHER" id="PTHR33121">
    <property type="entry name" value="CYCLIC DI-GMP PHOSPHODIESTERASE PDEF"/>
    <property type="match status" value="1"/>
</dbReference>
<name>A0A2D3WJX2_9BACT</name>
<feature type="domain" description="GGDEF" evidence="4">
    <location>
        <begin position="189"/>
        <end position="317"/>
    </location>
</feature>
<evidence type="ECO:0008006" key="7">
    <source>
        <dbReference type="Google" id="ProtNLM"/>
    </source>
</evidence>
<dbReference type="RefSeq" id="WP_294897015.1">
    <property type="nucleotide sequence ID" value="NZ_DLUI01000072.1"/>
</dbReference>
<evidence type="ECO:0000313" key="5">
    <source>
        <dbReference type="EMBL" id="DAB38596.1"/>
    </source>
</evidence>
<dbReference type="InterPro" id="IPR001633">
    <property type="entry name" value="EAL_dom"/>
</dbReference>
<dbReference type="CDD" id="cd01948">
    <property type="entry name" value="EAL"/>
    <property type="match status" value="1"/>
</dbReference>
<evidence type="ECO:0000259" key="4">
    <source>
        <dbReference type="PROSITE" id="PS50887"/>
    </source>
</evidence>
<dbReference type="InterPro" id="IPR050706">
    <property type="entry name" value="Cyclic-di-GMP_PDE-like"/>
</dbReference>
<organism evidence="5 6">
    <name type="scientific">Sulfuricurvum kujiense</name>
    <dbReference type="NCBI Taxonomy" id="148813"/>
    <lineage>
        <taxon>Bacteria</taxon>
        <taxon>Pseudomonadati</taxon>
        <taxon>Campylobacterota</taxon>
        <taxon>Epsilonproteobacteria</taxon>
        <taxon>Campylobacterales</taxon>
        <taxon>Sulfurimonadaceae</taxon>
        <taxon>Sulfuricurvum</taxon>
    </lineage>
</organism>
<dbReference type="PROSITE" id="PS50110">
    <property type="entry name" value="RESPONSE_REGULATORY"/>
    <property type="match status" value="1"/>
</dbReference>
<dbReference type="Gene3D" id="3.30.70.270">
    <property type="match status" value="1"/>
</dbReference>
<sequence length="566" mass="64886">MGTDELLFAPEEEEQLSEAPWKVLIVDDDREVHSFTRLALHDFTFERKPIHFISAYSAAEATEILKEHDDIAIILLDVVMESETAGLDLVETIRYHLDNTTIRIIIRTGQPGIAPERYVIDHYDINDYKEKTELTTDRLYTTIRSALSQYKQIVELLNKKNEIYATLITDTLTGLGNRVKLNYDLDTEMPMSLVLLNIDAFSMINDVYGFEVGDQMLLQFGKILRESSCTECTIYRLEADIFAILTSQKEIQDIQKEVLRIQSAITKHLFLINGIDHRVNVTMGVVEHEIGNMIQKAEIALREARKMSRNRVQVYSDNLAVIKQIKENTKWTKWLKDALDNNKLIAYYQPIVDCGSGEIVKYEALVRLEHDGVIYTPFHFLSTARYAGLLYQITQRVFEQACARFSTTALDFSVNITDQDLIEHGFIEFIEQTRKHYGIESGRIYFEILEDSSILTNPIAEKHLNELITLGYRLCLDDFGVQCSNFAQLGNLDLDIVKIDGIYIKDIDVNKKSRIVTESILFFTHKIGVKTVAEFVHSAQVYDIVKAMGIDYAQGYFLGEPKPDLI</sequence>
<dbReference type="EMBL" id="DLUI01000072">
    <property type="protein sequence ID" value="DAB38596.1"/>
    <property type="molecule type" value="Genomic_DNA"/>
</dbReference>
<dbReference type="InterPro" id="IPR029787">
    <property type="entry name" value="Nucleotide_cyclase"/>
</dbReference>
<protein>
    <recommendedName>
        <fullName evidence="7">Response regulator receiver modulated diguanylate cyclase/phosphodiesterase</fullName>
    </recommendedName>
</protein>